<dbReference type="SUPFAM" id="SSF75620">
    <property type="entry name" value="Release factor"/>
    <property type="match status" value="1"/>
</dbReference>
<evidence type="ECO:0000256" key="1">
    <source>
        <dbReference type="ARBA" id="ARBA00010835"/>
    </source>
</evidence>
<dbReference type="PANTHER" id="PTHR43804">
    <property type="entry name" value="LD18447P"/>
    <property type="match status" value="1"/>
</dbReference>
<dbReference type="InterPro" id="IPR017509">
    <property type="entry name" value="PrfH"/>
</dbReference>
<organism evidence="4">
    <name type="scientific">Anopheles coluzzii</name>
    <name type="common">African malaria mosquito</name>
    <dbReference type="NCBI Taxonomy" id="1518534"/>
    <lineage>
        <taxon>Eukaryota</taxon>
        <taxon>Metazoa</taxon>
        <taxon>Ecdysozoa</taxon>
        <taxon>Arthropoda</taxon>
        <taxon>Hexapoda</taxon>
        <taxon>Insecta</taxon>
        <taxon>Pterygota</taxon>
        <taxon>Neoptera</taxon>
        <taxon>Endopterygota</taxon>
        <taxon>Diptera</taxon>
        <taxon>Nematocera</taxon>
        <taxon>Culicoidea</taxon>
        <taxon>Culicidae</taxon>
        <taxon>Anophelinae</taxon>
        <taxon>Anopheles</taxon>
    </lineage>
</organism>
<evidence type="ECO:0000313" key="4">
    <source>
        <dbReference type="EnsemblMetazoa" id="ACOM028941-PA.1"/>
    </source>
</evidence>
<feature type="domain" description="Prokaryotic-type class I peptide chain release factors" evidence="3">
    <location>
        <begin position="115"/>
        <end position="131"/>
    </location>
</feature>
<dbReference type="Gene3D" id="3.30.70.1660">
    <property type="match status" value="1"/>
</dbReference>
<feature type="region of interest" description="Disordered" evidence="2">
    <location>
        <begin position="170"/>
        <end position="224"/>
    </location>
</feature>
<dbReference type="NCBIfam" id="TIGR03072">
    <property type="entry name" value="release_prfH"/>
    <property type="match status" value="1"/>
</dbReference>
<reference evidence="4" key="1">
    <citation type="submission" date="2022-08" db="UniProtKB">
        <authorList>
            <consortium name="EnsemblMetazoa"/>
        </authorList>
    </citation>
    <scope>IDENTIFICATION</scope>
</reference>
<evidence type="ECO:0000259" key="3">
    <source>
        <dbReference type="PROSITE" id="PS00745"/>
    </source>
</evidence>
<feature type="compositionally biased region" description="Polar residues" evidence="2">
    <location>
        <begin position="213"/>
        <end position="224"/>
    </location>
</feature>
<proteinExistence type="inferred from homology"/>
<dbReference type="InterPro" id="IPR050057">
    <property type="entry name" value="Prokaryotic/Mito_RF"/>
</dbReference>
<name>A0A8W7PB50_ANOCL</name>
<sequence length="224" mass="24552">MLLIEISAAHGPQECELAVAKAWQRLLLEAAMLDVTVQLIEQMPGSKHGTCSSVLLALEGEKSELLAGQWQGTVQWTCPSPYRPRHLRKNWFIGIAVYEESVQAVSQDIRFEACRASGPGGQHVNKTDSAIRATHVGSGISVKVQTERSQHANKRLAVLLVMKKLKEQQTQQADAAGAGNSLSRGSAHREEPAMSRKESKSPTFDRIVEASLQLFNQQGERSVT</sequence>
<accession>A0A8W7PB50</accession>
<dbReference type="AlphaFoldDB" id="A0A8W7PB50"/>
<dbReference type="Proteomes" id="UP000075882">
    <property type="component" value="Unassembled WGS sequence"/>
</dbReference>
<dbReference type="InterPro" id="IPR045853">
    <property type="entry name" value="Pep_chain_release_fac_I_sf"/>
</dbReference>
<dbReference type="Gene3D" id="3.30.160.20">
    <property type="match status" value="1"/>
</dbReference>
<evidence type="ECO:0000256" key="2">
    <source>
        <dbReference type="SAM" id="MobiDB-lite"/>
    </source>
</evidence>
<dbReference type="InterPro" id="IPR000352">
    <property type="entry name" value="Pep_chain_release_fac_I"/>
</dbReference>
<protein>
    <recommendedName>
        <fullName evidence="3">Prokaryotic-type class I peptide chain release factors domain-containing protein</fullName>
    </recommendedName>
</protein>
<dbReference type="Pfam" id="PF00472">
    <property type="entry name" value="RF-1"/>
    <property type="match status" value="1"/>
</dbReference>
<dbReference type="PANTHER" id="PTHR43804:SF9">
    <property type="entry name" value="PEPTIDE CHAIN RELEASE FACTOR HOMOLOG-RELATED"/>
    <property type="match status" value="1"/>
</dbReference>
<feature type="compositionally biased region" description="Basic and acidic residues" evidence="2">
    <location>
        <begin position="187"/>
        <end position="200"/>
    </location>
</feature>
<dbReference type="PROSITE" id="PS00745">
    <property type="entry name" value="RF_PROK_I"/>
    <property type="match status" value="1"/>
</dbReference>
<feature type="compositionally biased region" description="Low complexity" evidence="2">
    <location>
        <begin position="170"/>
        <end position="179"/>
    </location>
</feature>
<dbReference type="EnsemblMetazoa" id="ACOM028941-RA">
    <property type="protein sequence ID" value="ACOM028941-PA.1"/>
    <property type="gene ID" value="ACOM028941"/>
</dbReference>
<dbReference type="GO" id="GO:0003747">
    <property type="term" value="F:translation release factor activity"/>
    <property type="evidence" value="ECO:0007669"/>
    <property type="project" value="InterPro"/>
</dbReference>
<comment type="similarity">
    <text evidence="1">Belongs to the prokaryotic/mitochondrial release factor family.</text>
</comment>